<comment type="caution">
    <text evidence="2">The sequence shown here is derived from an EMBL/GenBank/DDBJ whole genome shotgun (WGS) entry which is preliminary data.</text>
</comment>
<dbReference type="PANTHER" id="PTHR33606:SF3">
    <property type="entry name" value="PROTEIN YCII"/>
    <property type="match status" value="1"/>
</dbReference>
<dbReference type="Proteomes" id="UP001209540">
    <property type="component" value="Unassembled WGS sequence"/>
</dbReference>
<evidence type="ECO:0000313" key="2">
    <source>
        <dbReference type="EMBL" id="KAI9260679.1"/>
    </source>
</evidence>
<keyword evidence="3" id="KW-1185">Reference proteome</keyword>
<name>A0AAD5KBS9_9FUNG</name>
<organism evidence="2 3">
    <name type="scientific">Phascolomyces articulosus</name>
    <dbReference type="NCBI Taxonomy" id="60185"/>
    <lineage>
        <taxon>Eukaryota</taxon>
        <taxon>Fungi</taxon>
        <taxon>Fungi incertae sedis</taxon>
        <taxon>Mucoromycota</taxon>
        <taxon>Mucoromycotina</taxon>
        <taxon>Mucoromycetes</taxon>
        <taxon>Mucorales</taxon>
        <taxon>Lichtheimiaceae</taxon>
        <taxon>Phascolomyces</taxon>
    </lineage>
</organism>
<sequence length="122" mass="13837">MNSLIRPLQKRAFSTSVPASQQFLVLIRDFKDPEALNRRLLVRDIHLKEAKKVVDAGELLCGGAVLDSHESGKMVGSCMIWEAENEEQVRQKLQNDPYVEGKVWEDWDIFPFKIAVGALAKK</sequence>
<evidence type="ECO:0000259" key="1">
    <source>
        <dbReference type="Pfam" id="PF03795"/>
    </source>
</evidence>
<dbReference type="InterPro" id="IPR051807">
    <property type="entry name" value="Sec-metab_biosynth-assoc"/>
</dbReference>
<dbReference type="Gene3D" id="3.30.70.1060">
    <property type="entry name" value="Dimeric alpha+beta barrel"/>
    <property type="match status" value="1"/>
</dbReference>
<gene>
    <name evidence="2" type="ORF">BDA99DRAFT_512839</name>
</gene>
<reference evidence="2" key="2">
    <citation type="submission" date="2023-02" db="EMBL/GenBank/DDBJ databases">
        <authorList>
            <consortium name="DOE Joint Genome Institute"/>
            <person name="Mondo S.J."/>
            <person name="Chang Y."/>
            <person name="Wang Y."/>
            <person name="Ahrendt S."/>
            <person name="Andreopoulos W."/>
            <person name="Barry K."/>
            <person name="Beard J."/>
            <person name="Benny G.L."/>
            <person name="Blankenship S."/>
            <person name="Bonito G."/>
            <person name="Cuomo C."/>
            <person name="Desiro A."/>
            <person name="Gervers K.A."/>
            <person name="Hundley H."/>
            <person name="Kuo A."/>
            <person name="LaButti K."/>
            <person name="Lang B.F."/>
            <person name="Lipzen A."/>
            <person name="O'Donnell K."/>
            <person name="Pangilinan J."/>
            <person name="Reynolds N."/>
            <person name="Sandor L."/>
            <person name="Smith M.W."/>
            <person name="Tsang A."/>
            <person name="Grigoriev I.V."/>
            <person name="Stajich J.E."/>
            <person name="Spatafora J.W."/>
        </authorList>
    </citation>
    <scope>NUCLEOTIDE SEQUENCE</scope>
    <source>
        <strain evidence="2">RSA 2281</strain>
    </source>
</reference>
<reference evidence="2" key="1">
    <citation type="journal article" date="2022" name="IScience">
        <title>Evolution of zygomycete secretomes and the origins of terrestrial fungal ecologies.</title>
        <authorList>
            <person name="Chang Y."/>
            <person name="Wang Y."/>
            <person name="Mondo S."/>
            <person name="Ahrendt S."/>
            <person name="Andreopoulos W."/>
            <person name="Barry K."/>
            <person name="Beard J."/>
            <person name="Benny G.L."/>
            <person name="Blankenship S."/>
            <person name="Bonito G."/>
            <person name="Cuomo C."/>
            <person name="Desiro A."/>
            <person name="Gervers K.A."/>
            <person name="Hundley H."/>
            <person name="Kuo A."/>
            <person name="LaButti K."/>
            <person name="Lang B.F."/>
            <person name="Lipzen A."/>
            <person name="O'Donnell K."/>
            <person name="Pangilinan J."/>
            <person name="Reynolds N."/>
            <person name="Sandor L."/>
            <person name="Smith M.E."/>
            <person name="Tsang A."/>
            <person name="Grigoriev I.V."/>
            <person name="Stajich J.E."/>
            <person name="Spatafora J.W."/>
        </authorList>
    </citation>
    <scope>NUCLEOTIDE SEQUENCE</scope>
    <source>
        <strain evidence="2">RSA 2281</strain>
    </source>
</reference>
<evidence type="ECO:0000313" key="3">
    <source>
        <dbReference type="Proteomes" id="UP001209540"/>
    </source>
</evidence>
<dbReference type="Pfam" id="PF03795">
    <property type="entry name" value="YCII"/>
    <property type="match status" value="1"/>
</dbReference>
<dbReference type="InterPro" id="IPR011008">
    <property type="entry name" value="Dimeric_a/b-barrel"/>
</dbReference>
<dbReference type="SUPFAM" id="SSF54909">
    <property type="entry name" value="Dimeric alpha+beta barrel"/>
    <property type="match status" value="1"/>
</dbReference>
<proteinExistence type="predicted"/>
<dbReference type="PANTHER" id="PTHR33606">
    <property type="entry name" value="PROTEIN YCII"/>
    <property type="match status" value="1"/>
</dbReference>
<dbReference type="InterPro" id="IPR005545">
    <property type="entry name" value="YCII"/>
</dbReference>
<accession>A0AAD5KBS9</accession>
<feature type="domain" description="YCII-related" evidence="1">
    <location>
        <begin position="31"/>
        <end position="113"/>
    </location>
</feature>
<dbReference type="EMBL" id="JAIXMP010000016">
    <property type="protein sequence ID" value="KAI9260679.1"/>
    <property type="molecule type" value="Genomic_DNA"/>
</dbReference>
<dbReference type="AlphaFoldDB" id="A0AAD5KBS9"/>
<protein>
    <recommendedName>
        <fullName evidence="1">YCII-related domain-containing protein</fullName>
    </recommendedName>
</protein>